<dbReference type="NCBIfam" id="TIGR00634">
    <property type="entry name" value="recN"/>
    <property type="match status" value="1"/>
</dbReference>
<keyword evidence="6" id="KW-0067">ATP-binding</keyword>
<feature type="domain" description="Rad50/SbcC-type AAA" evidence="10">
    <location>
        <begin position="5"/>
        <end position="218"/>
    </location>
</feature>
<dbReference type="InterPro" id="IPR038729">
    <property type="entry name" value="Rad50/SbcC_AAA"/>
</dbReference>
<dbReference type="GO" id="GO:0006310">
    <property type="term" value="P:DNA recombination"/>
    <property type="evidence" value="ECO:0007669"/>
    <property type="project" value="InterPro"/>
</dbReference>
<dbReference type="CDD" id="cd03241">
    <property type="entry name" value="ABC_RecN"/>
    <property type="match status" value="2"/>
</dbReference>
<dbReference type="GO" id="GO:0043590">
    <property type="term" value="C:bacterial nucleoid"/>
    <property type="evidence" value="ECO:0007669"/>
    <property type="project" value="TreeGrafter"/>
</dbReference>
<proteinExistence type="inferred from homology"/>
<dbReference type="Pfam" id="PF13476">
    <property type="entry name" value="AAA_23"/>
    <property type="match status" value="1"/>
</dbReference>
<evidence type="ECO:0000256" key="6">
    <source>
        <dbReference type="ARBA" id="ARBA00022840"/>
    </source>
</evidence>
<evidence type="ECO:0000313" key="11">
    <source>
        <dbReference type="EMBL" id="CAB1276474.1"/>
    </source>
</evidence>
<keyword evidence="4" id="KW-0547">Nucleotide-binding</keyword>
<comment type="function">
    <text evidence="1 9">May be involved in recombinational repair of damaged DNA.</text>
</comment>
<dbReference type="Proteomes" id="UP000516072">
    <property type="component" value="Chromosome"/>
</dbReference>
<keyword evidence="7 9" id="KW-0234">DNA repair</keyword>
<accession>A0A7G1QAN6</accession>
<evidence type="ECO:0000256" key="1">
    <source>
        <dbReference type="ARBA" id="ARBA00003618"/>
    </source>
</evidence>
<dbReference type="PANTHER" id="PTHR11059:SF0">
    <property type="entry name" value="DNA REPAIR PROTEIN RECN"/>
    <property type="match status" value="1"/>
</dbReference>
<comment type="similarity">
    <text evidence="2 9">Belongs to the RecN family.</text>
</comment>
<dbReference type="NCBIfam" id="NF008121">
    <property type="entry name" value="PRK10869.1"/>
    <property type="match status" value="1"/>
</dbReference>
<evidence type="ECO:0000313" key="12">
    <source>
        <dbReference type="Proteomes" id="UP000516072"/>
    </source>
</evidence>
<dbReference type="GO" id="GO:0016887">
    <property type="term" value="F:ATP hydrolysis activity"/>
    <property type="evidence" value="ECO:0007669"/>
    <property type="project" value="InterPro"/>
</dbReference>
<reference evidence="11 12" key="1">
    <citation type="submission" date="2020-03" db="EMBL/GenBank/DDBJ databases">
        <authorList>
            <person name="Picone N."/>
        </authorList>
    </citation>
    <scope>NUCLEOTIDE SEQUENCE [LARGE SCALE GENOMIC DNA]</scope>
    <source>
        <strain evidence="11">NSCAC1</strain>
    </source>
</reference>
<dbReference type="RefSeq" id="WP_197743901.1">
    <property type="nucleotide sequence ID" value="NZ_LR778175.1"/>
</dbReference>
<evidence type="ECO:0000256" key="9">
    <source>
        <dbReference type="PIRNR" id="PIRNR003128"/>
    </source>
</evidence>
<dbReference type="Gene3D" id="3.40.50.300">
    <property type="entry name" value="P-loop containing nucleotide triphosphate hydrolases"/>
    <property type="match status" value="2"/>
</dbReference>
<sequence length="558" mass="63090">MIKELFIRNFIIVRELTISLHSGMTALTGETGAGKSILIDALELVLGGKGDTKLIYQGEKETEIKVIFKISGYTSLFSWLETQKSKIEIKQSNLILRRILNNKGRSQAYINDQPVSIKALREIGEYLVYIYGQNSHQSLLKIKIQRGIVDIYGSHESILRDLSIIYQDYRSLIEELIKLNQAIQGKNSRIELLHYQLQELNHFQPNTEELKSLEQERKQSFNLVELVQTSEEILNTLYQEDQISISALLEQVHKRLTRLSSLDPILKEIENLVTTAAIQIDEATSQLGHYLTSIDGDPNRLAWIEDRLSGYYELGRKHQIAPENLPHLVGQIKAELASLENIDAQIDQIKTKLTTVTKKYLSLATTLSQSRYKAAAEFSKKLNEILPSLALTEGVFHIKFAPVKNEELSSYGMDQIQFQASLNPGQPLQLLNTISGGELSRIGFAIQTLISEKKEYSSLIFDEVDTGIGGLIADTIGARLRELATHKQVLCITHLPQIAAQAHHQIRINKYYTDKKTTVDLVELNKEQRVEELARMFGGKEVTKQSRAHAVTMLETAQ</sequence>
<dbReference type="EMBL" id="LR778175">
    <property type="protein sequence ID" value="CAB1276474.1"/>
    <property type="molecule type" value="Genomic_DNA"/>
</dbReference>
<protein>
    <recommendedName>
        <fullName evidence="3 9">DNA repair protein RecN</fullName>
    </recommendedName>
    <alternativeName>
        <fullName evidence="8 9">Recombination protein N</fullName>
    </alternativeName>
</protein>
<dbReference type="PIRSF" id="PIRSF003128">
    <property type="entry name" value="RecN"/>
    <property type="match status" value="1"/>
</dbReference>
<evidence type="ECO:0000256" key="8">
    <source>
        <dbReference type="ARBA" id="ARBA00033408"/>
    </source>
</evidence>
<evidence type="ECO:0000256" key="7">
    <source>
        <dbReference type="ARBA" id="ARBA00023204"/>
    </source>
</evidence>
<dbReference type="GO" id="GO:0009432">
    <property type="term" value="P:SOS response"/>
    <property type="evidence" value="ECO:0007669"/>
    <property type="project" value="TreeGrafter"/>
</dbReference>
<dbReference type="AlphaFoldDB" id="A0A7G1QAN6"/>
<dbReference type="InterPro" id="IPR027417">
    <property type="entry name" value="P-loop_NTPase"/>
</dbReference>
<dbReference type="PANTHER" id="PTHR11059">
    <property type="entry name" value="DNA REPAIR PROTEIN RECN"/>
    <property type="match status" value="1"/>
</dbReference>
<name>A0A7G1QAN6_9GAMM</name>
<dbReference type="KEGG" id="ntg:NSCAC_1190"/>
<dbReference type="InterPro" id="IPR004604">
    <property type="entry name" value="DNA_recomb/repair_RecN"/>
</dbReference>
<gene>
    <name evidence="11" type="ORF">NSCAC_1190</name>
</gene>
<evidence type="ECO:0000256" key="3">
    <source>
        <dbReference type="ARBA" id="ARBA00021315"/>
    </source>
</evidence>
<keyword evidence="12" id="KW-1185">Reference proteome</keyword>
<evidence type="ECO:0000256" key="2">
    <source>
        <dbReference type="ARBA" id="ARBA00009441"/>
    </source>
</evidence>
<dbReference type="GO" id="GO:0006302">
    <property type="term" value="P:double-strand break repair"/>
    <property type="evidence" value="ECO:0007669"/>
    <property type="project" value="InterPro"/>
</dbReference>
<organism evidence="11 12">
    <name type="scientific">Candidatus Nitrosacidococcus tergens</name>
    <dbReference type="NCBI Taxonomy" id="553981"/>
    <lineage>
        <taxon>Bacteria</taxon>
        <taxon>Pseudomonadati</taxon>
        <taxon>Pseudomonadota</taxon>
        <taxon>Gammaproteobacteria</taxon>
        <taxon>Chromatiales</taxon>
        <taxon>Chromatiaceae</taxon>
        <taxon>Candidatus Nitrosacidococcus</taxon>
    </lineage>
</organism>
<dbReference type="SUPFAM" id="SSF52540">
    <property type="entry name" value="P-loop containing nucleoside triphosphate hydrolases"/>
    <property type="match status" value="1"/>
</dbReference>
<evidence type="ECO:0000259" key="10">
    <source>
        <dbReference type="Pfam" id="PF13476"/>
    </source>
</evidence>
<evidence type="ECO:0000256" key="5">
    <source>
        <dbReference type="ARBA" id="ARBA00022763"/>
    </source>
</evidence>
<keyword evidence="5 9" id="KW-0227">DNA damage</keyword>
<evidence type="ECO:0000256" key="4">
    <source>
        <dbReference type="ARBA" id="ARBA00022741"/>
    </source>
</evidence>
<dbReference type="GO" id="GO:0005524">
    <property type="term" value="F:ATP binding"/>
    <property type="evidence" value="ECO:0007669"/>
    <property type="project" value="UniProtKB-KW"/>
</dbReference>